<comment type="caution">
    <text evidence="1">The sequence shown here is derived from an EMBL/GenBank/DDBJ whole genome shotgun (WGS) entry which is preliminary data.</text>
</comment>
<dbReference type="EMBL" id="JAPFCC010000001">
    <property type="protein sequence ID" value="MCW7553844.1"/>
    <property type="molecule type" value="Genomic_DNA"/>
</dbReference>
<evidence type="ECO:0000313" key="1">
    <source>
        <dbReference type="EMBL" id="MCW7553844.1"/>
    </source>
</evidence>
<proteinExistence type="predicted"/>
<gene>
    <name evidence="1" type="ORF">NX722_14660</name>
</gene>
<dbReference type="RefSeq" id="WP_262563584.1">
    <property type="nucleotide sequence ID" value="NZ_JAPFCC010000001.1"/>
</dbReference>
<evidence type="ECO:0000313" key="2">
    <source>
        <dbReference type="Proteomes" id="UP001209854"/>
    </source>
</evidence>
<protein>
    <submittedName>
        <fullName evidence="1">Uncharacterized protein</fullName>
    </submittedName>
</protein>
<accession>A0ABT3MXY4</accession>
<reference evidence="1 2" key="1">
    <citation type="submission" date="2022-10" db="EMBL/GenBank/DDBJ databases">
        <title>High-quality genome sequences of two octocoral-associated bacteria, Endozoicomonas euniceicola EF212 and Endozoicomonas gorgoniicola PS125.</title>
        <authorList>
            <person name="Chiou Y.-J."/>
            <person name="Chen Y.-H."/>
        </authorList>
    </citation>
    <scope>NUCLEOTIDE SEQUENCE [LARGE SCALE GENOMIC DNA]</scope>
    <source>
        <strain evidence="1 2">PS125</strain>
    </source>
</reference>
<organism evidence="1 2">
    <name type="scientific">Endozoicomonas gorgoniicola</name>
    <dbReference type="NCBI Taxonomy" id="1234144"/>
    <lineage>
        <taxon>Bacteria</taxon>
        <taxon>Pseudomonadati</taxon>
        <taxon>Pseudomonadota</taxon>
        <taxon>Gammaproteobacteria</taxon>
        <taxon>Oceanospirillales</taxon>
        <taxon>Endozoicomonadaceae</taxon>
        <taxon>Endozoicomonas</taxon>
    </lineage>
</organism>
<keyword evidence="2" id="KW-1185">Reference proteome</keyword>
<dbReference type="Proteomes" id="UP001209854">
    <property type="component" value="Unassembled WGS sequence"/>
</dbReference>
<name>A0ABT3MXY4_9GAMM</name>
<sequence length="49" mass="5597">MSIDLAWPRRKVAVLINPEDQSFLQSAGWTVFTLGAAMKQFEAFQNKVR</sequence>